<gene>
    <name evidence="1" type="ORF">MBOT_19760</name>
</gene>
<evidence type="ECO:0000313" key="2">
    <source>
        <dbReference type="Proteomes" id="UP000465361"/>
    </source>
</evidence>
<dbReference type="EMBL" id="BLKW01000002">
    <property type="protein sequence ID" value="GFG74611.1"/>
    <property type="molecule type" value="Genomic_DNA"/>
</dbReference>
<comment type="caution">
    <text evidence="1">The sequence shown here is derived from an EMBL/GenBank/DDBJ whole genome shotgun (WGS) entry which is preliminary data.</text>
</comment>
<evidence type="ECO:0000313" key="1">
    <source>
        <dbReference type="EMBL" id="GFG74611.1"/>
    </source>
</evidence>
<name>A0A7I9XXT1_9MYCO</name>
<organism evidence="1 2">
    <name type="scientific">Mycobacterium botniense</name>
    <dbReference type="NCBI Taxonomy" id="84962"/>
    <lineage>
        <taxon>Bacteria</taxon>
        <taxon>Bacillati</taxon>
        <taxon>Actinomycetota</taxon>
        <taxon>Actinomycetes</taxon>
        <taxon>Mycobacteriales</taxon>
        <taxon>Mycobacteriaceae</taxon>
        <taxon>Mycobacterium</taxon>
    </lineage>
</organism>
<keyword evidence="2" id="KW-1185">Reference proteome</keyword>
<accession>A0A7I9XXT1</accession>
<reference evidence="1 2" key="1">
    <citation type="journal article" date="2019" name="Emerg. Microbes Infect.">
        <title>Comprehensive subspecies identification of 175 nontuberculous mycobacteria species based on 7547 genomic profiles.</title>
        <authorList>
            <person name="Matsumoto Y."/>
            <person name="Kinjo T."/>
            <person name="Motooka D."/>
            <person name="Nabeya D."/>
            <person name="Jung N."/>
            <person name="Uechi K."/>
            <person name="Horii T."/>
            <person name="Iida T."/>
            <person name="Fujita J."/>
            <person name="Nakamura S."/>
        </authorList>
    </citation>
    <scope>NUCLEOTIDE SEQUENCE [LARGE SCALE GENOMIC DNA]</scope>
    <source>
        <strain evidence="1 2">JCM 17322</strain>
    </source>
</reference>
<proteinExistence type="predicted"/>
<sequence length="208" mass="23095">MKTGETHSMVLASDYRVPNPDRVWPLLQRRKSGLAGIGAHHVLVYKSTHDYGRVLVMIGVRSREPIVELLRSRVFFDWFDAVGVEDIPAVFAGEIIDRFDSTPSSAPTAPGVMVAAIASVDDVCALTSEIHSALSAFKAAGICKTWVFRAFDDIHEVLILQETNGESEALRWIEHPATVTQWMTRDEGVGVYPPLFVGEFVNIMRIDQ</sequence>
<dbReference type="AlphaFoldDB" id="A0A7I9XXT1"/>
<protein>
    <recommendedName>
        <fullName evidence="3">Fatty-acid--CoA ligase</fullName>
    </recommendedName>
</protein>
<dbReference type="RefSeq" id="WP_163756411.1">
    <property type="nucleotide sequence ID" value="NZ_BLKW01000002.1"/>
</dbReference>
<evidence type="ECO:0008006" key="3">
    <source>
        <dbReference type="Google" id="ProtNLM"/>
    </source>
</evidence>
<dbReference type="Proteomes" id="UP000465361">
    <property type="component" value="Unassembled WGS sequence"/>
</dbReference>